<comment type="caution">
    <text evidence="1">The sequence shown here is derived from an EMBL/GenBank/DDBJ whole genome shotgun (WGS) entry which is preliminary data.</text>
</comment>
<sequence>MSQENQGIIQKKTTPRTNLPECVNLDGIVLKASIPTALIGVKRPFPTEDIFLRRSPSLTHLFQRLLRWNTTIHETDTPKILQMRAVLVLPGYIS</sequence>
<keyword evidence="2" id="KW-1185">Reference proteome</keyword>
<proteinExistence type="predicted"/>
<reference evidence="1 2" key="1">
    <citation type="journal article" date="2016" name="Genome Announc.">
        <title>Draft Genome Sequence of the Anaerobic Ammonium-Oxidizing Bacterium 'Candidatus Brocadia sp. 40'.</title>
        <authorList>
            <person name="Ali M."/>
            <person name="Haroon M.F."/>
            <person name="Narita Y."/>
            <person name="Zhang L."/>
            <person name="Rangel Shaw D."/>
            <person name="Okabe S."/>
            <person name="Saikaly P.E."/>
        </authorList>
    </citation>
    <scope>NUCLEOTIDE SEQUENCE [LARGE SCALE GENOMIC DNA]</scope>
    <source>
        <strain evidence="1 2">40</strain>
    </source>
</reference>
<evidence type="ECO:0000313" key="1">
    <source>
        <dbReference type="EMBL" id="OQD45941.1"/>
    </source>
</evidence>
<gene>
    <name evidence="1" type="ORF">BIY37_05770</name>
</gene>
<dbReference type="Proteomes" id="UP000242219">
    <property type="component" value="Unassembled WGS sequence"/>
</dbReference>
<dbReference type="EMBL" id="MJUW02000068">
    <property type="protein sequence ID" value="OQD45941.1"/>
    <property type="molecule type" value="Genomic_DNA"/>
</dbReference>
<organism evidence="1 2">
    <name type="scientific">Candidatus Brocadia sapporoensis</name>
    <dbReference type="NCBI Taxonomy" id="392547"/>
    <lineage>
        <taxon>Bacteria</taxon>
        <taxon>Pseudomonadati</taxon>
        <taxon>Planctomycetota</taxon>
        <taxon>Candidatus Brocadiia</taxon>
        <taxon>Candidatus Brocadiales</taxon>
        <taxon>Candidatus Brocadiaceae</taxon>
        <taxon>Candidatus Brocadia</taxon>
    </lineage>
</organism>
<evidence type="ECO:0000313" key="2">
    <source>
        <dbReference type="Proteomes" id="UP000242219"/>
    </source>
</evidence>
<accession>A0A1V6M0K5</accession>
<dbReference type="AlphaFoldDB" id="A0A1V6M0K5"/>
<protein>
    <submittedName>
        <fullName evidence="1">Uncharacterized protein</fullName>
    </submittedName>
</protein>
<name>A0A1V6M0K5_9BACT</name>